<dbReference type="AlphaFoldDB" id="A0A4Y2PM41"/>
<evidence type="ECO:0000313" key="2">
    <source>
        <dbReference type="Proteomes" id="UP000499080"/>
    </source>
</evidence>
<sequence>MIAPRKSIHLSVTPIPYYAYSFLRHQIANPISLVNVSSALFCGVRILERAALSHVFTRVAFPLFDPAIQLKRLDIQFRRKSKISSTPLHFSSAFSTDEQFCHGAVKFAWSTRECRTLNVIT</sequence>
<protein>
    <submittedName>
        <fullName evidence="1">Uncharacterized protein</fullName>
    </submittedName>
</protein>
<evidence type="ECO:0000313" key="1">
    <source>
        <dbReference type="EMBL" id="GBN52189.1"/>
    </source>
</evidence>
<gene>
    <name evidence="1" type="ORF">AVEN_268711_1</name>
</gene>
<reference evidence="1 2" key="1">
    <citation type="journal article" date="2019" name="Sci. Rep.">
        <title>Orb-weaving spider Araneus ventricosus genome elucidates the spidroin gene catalogue.</title>
        <authorList>
            <person name="Kono N."/>
            <person name="Nakamura H."/>
            <person name="Ohtoshi R."/>
            <person name="Moran D.A.P."/>
            <person name="Shinohara A."/>
            <person name="Yoshida Y."/>
            <person name="Fujiwara M."/>
            <person name="Mori M."/>
            <person name="Tomita M."/>
            <person name="Arakawa K."/>
        </authorList>
    </citation>
    <scope>NUCLEOTIDE SEQUENCE [LARGE SCALE GENOMIC DNA]</scope>
</reference>
<proteinExistence type="predicted"/>
<dbReference type="Proteomes" id="UP000499080">
    <property type="component" value="Unassembled WGS sequence"/>
</dbReference>
<accession>A0A4Y2PM41</accession>
<keyword evidence="2" id="KW-1185">Reference proteome</keyword>
<organism evidence="1 2">
    <name type="scientific">Araneus ventricosus</name>
    <name type="common">Orbweaver spider</name>
    <name type="synonym">Epeira ventricosa</name>
    <dbReference type="NCBI Taxonomy" id="182803"/>
    <lineage>
        <taxon>Eukaryota</taxon>
        <taxon>Metazoa</taxon>
        <taxon>Ecdysozoa</taxon>
        <taxon>Arthropoda</taxon>
        <taxon>Chelicerata</taxon>
        <taxon>Arachnida</taxon>
        <taxon>Araneae</taxon>
        <taxon>Araneomorphae</taxon>
        <taxon>Entelegynae</taxon>
        <taxon>Araneoidea</taxon>
        <taxon>Araneidae</taxon>
        <taxon>Araneus</taxon>
    </lineage>
</organism>
<dbReference type="EMBL" id="BGPR01011622">
    <property type="protein sequence ID" value="GBN52189.1"/>
    <property type="molecule type" value="Genomic_DNA"/>
</dbReference>
<comment type="caution">
    <text evidence="1">The sequence shown here is derived from an EMBL/GenBank/DDBJ whole genome shotgun (WGS) entry which is preliminary data.</text>
</comment>
<name>A0A4Y2PM41_ARAVE</name>